<dbReference type="Proteomes" id="UP001140272">
    <property type="component" value="Unassembled WGS sequence"/>
</dbReference>
<organism evidence="8 9">
    <name type="scientific">Mycolicibacterium rufum</name>
    <dbReference type="NCBI Taxonomy" id="318424"/>
    <lineage>
        <taxon>Bacteria</taxon>
        <taxon>Bacillati</taxon>
        <taxon>Actinomycetota</taxon>
        <taxon>Actinomycetes</taxon>
        <taxon>Mycobacteriales</taxon>
        <taxon>Mycobacteriaceae</taxon>
        <taxon>Mycolicibacterium</taxon>
    </lineage>
</organism>
<keyword evidence="3 6" id="KW-0479">Metal-binding</keyword>
<keyword evidence="4 6" id="KW-0862">Zinc</keyword>
<dbReference type="PANTHER" id="PTHR38344">
    <property type="entry name" value="UPF0753 PROTEIN AQ_863"/>
    <property type="match status" value="1"/>
</dbReference>
<dbReference type="GO" id="GO:0005886">
    <property type="term" value="C:plasma membrane"/>
    <property type="evidence" value="ECO:0007669"/>
    <property type="project" value="UniProtKB-SubCell"/>
</dbReference>
<feature type="binding site" evidence="6">
    <location>
        <position position="564"/>
    </location>
    <ligand>
        <name>Zn(2+)</name>
        <dbReference type="ChEBI" id="CHEBI:29105"/>
    </ligand>
</feature>
<reference evidence="8" key="1">
    <citation type="submission" date="2020-07" db="EMBL/GenBank/DDBJ databases">
        <authorList>
            <person name="Pettersson B.M.F."/>
            <person name="Behra P.R.K."/>
            <person name="Ramesh M."/>
            <person name="Das S."/>
            <person name="Dasgupta S."/>
            <person name="Kirsebom L.A."/>
        </authorList>
    </citation>
    <scope>NUCLEOTIDE SEQUENCE</scope>
    <source>
        <strain evidence="8">DSM 45406</strain>
    </source>
</reference>
<evidence type="ECO:0000256" key="6">
    <source>
        <dbReference type="HAMAP-Rule" id="MF_01871"/>
    </source>
</evidence>
<dbReference type="EMBL" id="JACKRN010000712">
    <property type="protein sequence ID" value="MCV7072520.1"/>
    <property type="molecule type" value="Genomic_DNA"/>
</dbReference>
<dbReference type="Pfam" id="PF10070">
    <property type="entry name" value="DabA"/>
    <property type="match status" value="1"/>
</dbReference>
<evidence type="ECO:0000256" key="1">
    <source>
        <dbReference type="ARBA" id="ARBA00022448"/>
    </source>
</evidence>
<reference evidence="8" key="2">
    <citation type="journal article" date="2022" name="BMC Genomics">
        <title>Comparative genome analysis of mycobacteria focusing on tRNA and non-coding RNA.</title>
        <authorList>
            <person name="Behra P.R.K."/>
            <person name="Pettersson B.M.F."/>
            <person name="Ramesh M."/>
            <person name="Das S."/>
            <person name="Dasgupta S."/>
            <person name="Kirsebom L.A."/>
        </authorList>
    </citation>
    <scope>NUCLEOTIDE SEQUENCE</scope>
    <source>
        <strain evidence="8">DSM 45406</strain>
    </source>
</reference>
<accession>A0A9X3BRQ6</accession>
<dbReference type="HAMAP" id="MF_01871">
    <property type="entry name" value="DabA"/>
    <property type="match status" value="1"/>
</dbReference>
<dbReference type="GO" id="GO:0008270">
    <property type="term" value="F:zinc ion binding"/>
    <property type="evidence" value="ECO:0007669"/>
    <property type="project" value="UniProtKB-UniRule"/>
</dbReference>
<feature type="binding site" evidence="6">
    <location>
        <position position="379"/>
    </location>
    <ligand>
        <name>Zn(2+)</name>
        <dbReference type="ChEBI" id="CHEBI:29105"/>
    </ligand>
</feature>
<comment type="cofactor">
    <cofactor evidence="6">
        <name>Zn(2+)</name>
        <dbReference type="ChEBI" id="CHEBI:29105"/>
    </cofactor>
</comment>
<comment type="function">
    <text evidence="6">Part of an energy-coupled inorganic carbon pump.</text>
</comment>
<feature type="region of interest" description="Disordered" evidence="7">
    <location>
        <begin position="1"/>
        <end position="27"/>
    </location>
</feature>
<protein>
    <recommendedName>
        <fullName evidence="6">Probable inorganic carbon transporter subunit DabA</fullName>
    </recommendedName>
</protein>
<gene>
    <name evidence="6" type="primary">dabA</name>
    <name evidence="8" type="ORF">H7H73_21280</name>
</gene>
<feature type="binding site" evidence="6">
    <location>
        <position position="549"/>
    </location>
    <ligand>
        <name>Zn(2+)</name>
        <dbReference type="ChEBI" id="CHEBI:29105"/>
    </ligand>
</feature>
<keyword evidence="1 6" id="KW-0813">Transport</keyword>
<evidence type="ECO:0000256" key="7">
    <source>
        <dbReference type="SAM" id="MobiDB-lite"/>
    </source>
</evidence>
<evidence type="ECO:0000256" key="5">
    <source>
        <dbReference type="ARBA" id="ARBA00023136"/>
    </source>
</evidence>
<feature type="compositionally biased region" description="Polar residues" evidence="7">
    <location>
        <begin position="1"/>
        <end position="10"/>
    </location>
</feature>
<sequence length="869" mass="93929">MQRSLYTTRSAPGPFTDTEHTDDPTDLASQRTRLRTDIRLAARALPTHYPLGTFIAVNPLAGLQTMPFEQAVRRASDVYGMRGTLPEDVFRALHRQGRITDADLDAVLMRRHPNLATEPDLQLAGHTVTAIELLRADLLHGQTAPEPLRRFRTHAERVSARVAADIDARAATWCGAYLGGGSWPMPGRADGFYAAWRGLGRTDRTLPRAVRKRLRDIPERADDAALRALDTLGIGEDDRVTYLQAHLTRLPGWAAHIQWGADRGAGIDLLQYLAMRLSYEAAFVPEPPDAPVAQTPRPATATARDRAAHLLGVWDAGVVAEAELSTAARILAALPVAAREMVWQQAFESHYQDHLLTALTATHASAPAGVPTQLVTCIDTRSEGLRRHLEGRGGYQTFGFAGFFAVAIRFTGLLGGQPADLCPVLISPSHEVTEEPADDRGAARQISGATGLAAAETAFHTAKQSLTGPFTLAEAAGWLAAPLAAAKTAAPAAVGTVRHRLRDLLAPRAATVLAVARMSLNERVLFAQALFQSIGLVRDFGRLLVLCGHHSTTENNPYQASLDCGACGGQGGGPNARTAALILNDPEVRDALRESGIDIPADTLVVAAVHDTTTDRVTVLDEHLIPAGHRPDIARLKADLADAGDGLAAERCADLPGAPRRRTPATAARHVAARSLDWAQVYPEWGLAGNAAFIIAPREVTAGIDLKRRAFLHSYDAEVDADGTALETIMTAPLVVAQWINCQYYFSTVAPDAFGAGTKTIHNVVGDAGVLAGHVGDLRLGLPKQSIRFGDRLIHEPQRLLAVIQAPLSRIDTVIERNPLLQQLFDNDWVAVAAREDSHDTWQRWTRSGWRSWIETGLPTTTHDKEMIR</sequence>
<dbReference type="AlphaFoldDB" id="A0A9X3BRQ6"/>
<keyword evidence="2 6" id="KW-1003">Cell membrane</keyword>
<dbReference type="InterPro" id="IPR018752">
    <property type="entry name" value="DabA"/>
</dbReference>
<evidence type="ECO:0000313" key="9">
    <source>
        <dbReference type="Proteomes" id="UP001140272"/>
    </source>
</evidence>
<feature type="binding site" evidence="6">
    <location>
        <position position="377"/>
    </location>
    <ligand>
        <name>Zn(2+)</name>
        <dbReference type="ChEBI" id="CHEBI:29105"/>
    </ligand>
</feature>
<evidence type="ECO:0000256" key="3">
    <source>
        <dbReference type="ARBA" id="ARBA00022723"/>
    </source>
</evidence>
<keyword evidence="5 6" id="KW-0472">Membrane</keyword>
<comment type="similarity">
    <text evidence="6">Belongs to the inorganic carbon transporter (TC 9.A.2) DabA family.</text>
</comment>
<evidence type="ECO:0000313" key="8">
    <source>
        <dbReference type="EMBL" id="MCV7072520.1"/>
    </source>
</evidence>
<proteinExistence type="inferred from homology"/>
<evidence type="ECO:0000256" key="2">
    <source>
        <dbReference type="ARBA" id="ARBA00022475"/>
    </source>
</evidence>
<dbReference type="PANTHER" id="PTHR38344:SF1">
    <property type="entry name" value="INORGANIC CARBON TRANSPORTER SUBUNIT DABA-RELATED"/>
    <property type="match status" value="1"/>
</dbReference>
<comment type="subcellular location">
    <subcellularLocation>
        <location evidence="6">Cell membrane</location>
        <topology evidence="6">Peripheral membrane protein</topology>
    </subcellularLocation>
</comment>
<comment type="subunit">
    <text evidence="6">Forms a complex with DabB.</text>
</comment>
<evidence type="ECO:0000256" key="4">
    <source>
        <dbReference type="ARBA" id="ARBA00022833"/>
    </source>
</evidence>
<name>A0A9X3BRQ6_9MYCO</name>
<comment type="caution">
    <text evidence="8">The sequence shown here is derived from an EMBL/GenBank/DDBJ whole genome shotgun (WGS) entry which is preliminary data.</text>
</comment>